<organism evidence="2 3">
    <name type="scientific">Candidatus Desulfosporosinus infrequens</name>
    <dbReference type="NCBI Taxonomy" id="2043169"/>
    <lineage>
        <taxon>Bacteria</taxon>
        <taxon>Bacillati</taxon>
        <taxon>Bacillota</taxon>
        <taxon>Clostridia</taxon>
        <taxon>Eubacteriales</taxon>
        <taxon>Desulfitobacteriaceae</taxon>
        <taxon>Desulfosporosinus</taxon>
    </lineage>
</organism>
<gene>
    <name evidence="2" type="ORF">SBF1_7600001</name>
</gene>
<dbReference type="AlphaFoldDB" id="A0A2U3LRM9"/>
<evidence type="ECO:0000313" key="2">
    <source>
        <dbReference type="EMBL" id="SPF54486.1"/>
    </source>
</evidence>
<proteinExistence type="predicted"/>
<evidence type="ECO:0000313" key="3">
    <source>
        <dbReference type="Proteomes" id="UP000238916"/>
    </source>
</evidence>
<sequence length="96" mass="10974">MLELADYILAHHERWDGAGYPKGLLGEAIPMVARIIAIADSYDAMTSERPYRKVLSENSVLAEIRNNAGTQFDPKIARIFIEKVLNQQWNKYEHIS</sequence>
<dbReference type="Pfam" id="PF13487">
    <property type="entry name" value="HD_5"/>
    <property type="match status" value="1"/>
</dbReference>
<reference evidence="3" key="1">
    <citation type="submission" date="2018-02" db="EMBL/GenBank/DDBJ databases">
        <authorList>
            <person name="Hausmann B."/>
        </authorList>
    </citation>
    <scope>NUCLEOTIDE SEQUENCE [LARGE SCALE GENOMIC DNA]</scope>
    <source>
        <strain evidence="3">Peat soil MAG SbF1</strain>
    </source>
</reference>
<dbReference type="SUPFAM" id="SSF109604">
    <property type="entry name" value="HD-domain/PDEase-like"/>
    <property type="match status" value="1"/>
</dbReference>
<accession>A0A2U3LRM9</accession>
<dbReference type="Proteomes" id="UP000238916">
    <property type="component" value="Unassembled WGS sequence"/>
</dbReference>
<dbReference type="EMBL" id="OMOF01000735">
    <property type="protein sequence ID" value="SPF54486.1"/>
    <property type="molecule type" value="Genomic_DNA"/>
</dbReference>
<protein>
    <recommendedName>
        <fullName evidence="1">HD-GYP domain-containing protein</fullName>
    </recommendedName>
</protein>
<dbReference type="PANTHER" id="PTHR43155">
    <property type="entry name" value="CYCLIC DI-GMP PHOSPHODIESTERASE PA4108-RELATED"/>
    <property type="match status" value="1"/>
</dbReference>
<dbReference type="CDD" id="cd00077">
    <property type="entry name" value="HDc"/>
    <property type="match status" value="1"/>
</dbReference>
<dbReference type="InterPro" id="IPR003607">
    <property type="entry name" value="HD/PDEase_dom"/>
</dbReference>
<dbReference type="InterPro" id="IPR037522">
    <property type="entry name" value="HD_GYP_dom"/>
</dbReference>
<dbReference type="PANTHER" id="PTHR43155:SF2">
    <property type="entry name" value="CYCLIC DI-GMP PHOSPHODIESTERASE PA4108"/>
    <property type="match status" value="1"/>
</dbReference>
<feature type="domain" description="HD-GYP" evidence="1">
    <location>
        <begin position="1"/>
        <end position="96"/>
    </location>
</feature>
<dbReference type="PROSITE" id="PS51832">
    <property type="entry name" value="HD_GYP"/>
    <property type="match status" value="1"/>
</dbReference>
<dbReference type="Gene3D" id="1.10.3210.10">
    <property type="entry name" value="Hypothetical protein af1432"/>
    <property type="match status" value="1"/>
</dbReference>
<name>A0A2U3LRM9_9FIRM</name>
<evidence type="ECO:0000259" key="1">
    <source>
        <dbReference type="PROSITE" id="PS51832"/>
    </source>
</evidence>